<reference evidence="9 10" key="1">
    <citation type="submission" date="2023-08" db="EMBL/GenBank/DDBJ databases">
        <title>Black Yeasts Isolated from many extreme environments.</title>
        <authorList>
            <person name="Coleine C."/>
            <person name="Stajich J.E."/>
            <person name="Selbmann L."/>
        </authorList>
    </citation>
    <scope>NUCLEOTIDE SEQUENCE [LARGE SCALE GENOMIC DNA]</scope>
    <source>
        <strain evidence="9 10">CCFEE 5935</strain>
    </source>
</reference>
<evidence type="ECO:0000256" key="6">
    <source>
        <dbReference type="ARBA" id="ARBA00023136"/>
    </source>
</evidence>
<dbReference type="GO" id="GO:0004252">
    <property type="term" value="F:serine-type endopeptidase activity"/>
    <property type="evidence" value="ECO:0007669"/>
    <property type="project" value="InterPro"/>
</dbReference>
<keyword evidence="3 7" id="KW-0812">Transmembrane</keyword>
<evidence type="ECO:0000259" key="8">
    <source>
        <dbReference type="Pfam" id="PF01694"/>
    </source>
</evidence>
<dbReference type="InterPro" id="IPR022764">
    <property type="entry name" value="Peptidase_S54_rhomboid_dom"/>
</dbReference>
<dbReference type="Gene3D" id="1.20.1540.10">
    <property type="entry name" value="Rhomboid-like"/>
    <property type="match status" value="1"/>
</dbReference>
<evidence type="ECO:0000313" key="10">
    <source>
        <dbReference type="Proteomes" id="UP001337655"/>
    </source>
</evidence>
<evidence type="ECO:0000256" key="5">
    <source>
        <dbReference type="ARBA" id="ARBA00022989"/>
    </source>
</evidence>
<evidence type="ECO:0000256" key="1">
    <source>
        <dbReference type="ARBA" id="ARBA00004141"/>
    </source>
</evidence>
<keyword evidence="6 7" id="KW-0472">Membrane</keyword>
<keyword evidence="4" id="KW-0378">Hydrolase</keyword>
<evidence type="ECO:0000256" key="3">
    <source>
        <dbReference type="ARBA" id="ARBA00022692"/>
    </source>
</evidence>
<dbReference type="PANTHER" id="PTHR43731:SF14">
    <property type="entry name" value="PRESENILIN-ASSOCIATED RHOMBOID-LIKE PROTEIN, MITOCHONDRIAL"/>
    <property type="match status" value="1"/>
</dbReference>
<dbReference type="SUPFAM" id="SSF144091">
    <property type="entry name" value="Rhomboid-like"/>
    <property type="match status" value="1"/>
</dbReference>
<evidence type="ECO:0000256" key="2">
    <source>
        <dbReference type="ARBA" id="ARBA00009045"/>
    </source>
</evidence>
<dbReference type="GO" id="GO:0016020">
    <property type="term" value="C:membrane"/>
    <property type="evidence" value="ECO:0007669"/>
    <property type="project" value="UniProtKB-SubCell"/>
</dbReference>
<feature type="transmembrane region" description="Helical" evidence="7">
    <location>
        <begin position="269"/>
        <end position="287"/>
    </location>
</feature>
<organism evidence="9 10">
    <name type="scientific">Saxophila tyrrhenica</name>
    <dbReference type="NCBI Taxonomy" id="1690608"/>
    <lineage>
        <taxon>Eukaryota</taxon>
        <taxon>Fungi</taxon>
        <taxon>Dikarya</taxon>
        <taxon>Ascomycota</taxon>
        <taxon>Pezizomycotina</taxon>
        <taxon>Dothideomycetes</taxon>
        <taxon>Dothideomycetidae</taxon>
        <taxon>Mycosphaerellales</taxon>
        <taxon>Extremaceae</taxon>
        <taxon>Saxophila</taxon>
    </lineage>
</organism>
<dbReference type="InterPro" id="IPR035952">
    <property type="entry name" value="Rhomboid-like_sf"/>
</dbReference>
<proteinExistence type="inferred from homology"/>
<feature type="transmembrane region" description="Helical" evidence="7">
    <location>
        <begin position="80"/>
        <end position="101"/>
    </location>
</feature>
<keyword evidence="10" id="KW-1185">Reference proteome</keyword>
<evidence type="ECO:0000313" key="9">
    <source>
        <dbReference type="EMBL" id="KAK5172804.1"/>
    </source>
</evidence>
<comment type="similarity">
    <text evidence="2">Belongs to the peptidase S54 family.</text>
</comment>
<dbReference type="Proteomes" id="UP001337655">
    <property type="component" value="Unassembled WGS sequence"/>
</dbReference>
<name>A0AAV9PIR6_9PEZI</name>
<dbReference type="GeneID" id="89924271"/>
<accession>A0AAV9PIR6</accession>
<comment type="subcellular location">
    <subcellularLocation>
        <location evidence="1">Membrane</location>
        <topology evidence="1">Multi-pass membrane protein</topology>
    </subcellularLocation>
</comment>
<dbReference type="Pfam" id="PF01694">
    <property type="entry name" value="Rhomboid"/>
    <property type="match status" value="1"/>
</dbReference>
<evidence type="ECO:0000256" key="4">
    <source>
        <dbReference type="ARBA" id="ARBA00022801"/>
    </source>
</evidence>
<dbReference type="EMBL" id="JAVRRT010000004">
    <property type="protein sequence ID" value="KAK5172804.1"/>
    <property type="molecule type" value="Genomic_DNA"/>
</dbReference>
<feature type="transmembrane region" description="Helical" evidence="7">
    <location>
        <begin position="210"/>
        <end position="232"/>
    </location>
</feature>
<keyword evidence="5 7" id="KW-1133">Transmembrane helix</keyword>
<feature type="transmembrane region" description="Helical" evidence="7">
    <location>
        <begin position="170"/>
        <end position="190"/>
    </location>
</feature>
<feature type="domain" description="Peptidase S54 rhomboid" evidence="8">
    <location>
        <begin position="127"/>
        <end position="290"/>
    </location>
</feature>
<evidence type="ECO:0000256" key="7">
    <source>
        <dbReference type="SAM" id="Phobius"/>
    </source>
</evidence>
<gene>
    <name evidence="9" type="ORF">LTR77_002924</name>
</gene>
<dbReference type="AlphaFoldDB" id="A0AAV9PIR6"/>
<dbReference type="PANTHER" id="PTHR43731">
    <property type="entry name" value="RHOMBOID PROTEASE"/>
    <property type="match status" value="1"/>
</dbReference>
<protein>
    <recommendedName>
        <fullName evidence="8">Peptidase S54 rhomboid domain-containing protein</fullName>
    </recommendedName>
</protein>
<feature type="transmembrane region" description="Helical" evidence="7">
    <location>
        <begin position="145"/>
        <end position="163"/>
    </location>
</feature>
<comment type="caution">
    <text evidence="9">The sequence shown here is derived from an EMBL/GenBank/DDBJ whole genome shotgun (WGS) entry which is preliminary data.</text>
</comment>
<feature type="transmembrane region" description="Helical" evidence="7">
    <location>
        <begin position="239"/>
        <end position="263"/>
    </location>
</feature>
<dbReference type="InterPro" id="IPR050925">
    <property type="entry name" value="Rhomboid_protease_S54"/>
</dbReference>
<sequence length="477" mass="52796">MQRTVRLQRAVQNSTRYSRIGYATRRPTMDLYQWRDTPLFSRFGGMIDKSTGRQVYFGDTMYRTLSTATRFTADKSQRSATGAIWAIIGLNTLVFGAWQYAKATQDAGLVQKLQENFTISLQGWRQGRVWTALTSAFSHNWLPHFFFNMFAFYSFGSALAFIPGIGAAHIVPLCVGSALVGSASFLYDAYQRSPPQKQGGRMSSYMPVETYRSGLGASGMVMGVGATAACLMPFLPTNIMFIPIAIPLWATTLLFVGVDTYFLHSNSPVGHSAHLGGAIFGAMYYFAYLRRFGGAIWVADMENEKACVKMIETGQDCSSSKLWSPRGISKNPERLRTFLLTSLIFCHMHFSHELSHGLTALFTTSVSRSCARALSLKLRGLHTSTISFLPTQLNQGWHNDTTPAVSPHQSYIITTSTAVRTLTTELLQIHDGDYRGGEQYVVSTASGHESASFIANSSQANYSHDQHSEQQTPWVAA</sequence>
<dbReference type="RefSeq" id="XP_064661522.1">
    <property type="nucleotide sequence ID" value="XM_064800183.1"/>
</dbReference>